<organism evidence="1 2">
    <name type="scientific">Gallibacterium anatis</name>
    <dbReference type="NCBI Taxonomy" id="750"/>
    <lineage>
        <taxon>Bacteria</taxon>
        <taxon>Pseudomonadati</taxon>
        <taxon>Pseudomonadota</taxon>
        <taxon>Gammaproteobacteria</taxon>
        <taxon>Pasteurellales</taxon>
        <taxon>Pasteurellaceae</taxon>
        <taxon>Gallibacterium</taxon>
    </lineage>
</organism>
<dbReference type="RefSeq" id="WP_285097468.1">
    <property type="nucleotide sequence ID" value="NZ_CP126975.1"/>
</dbReference>
<gene>
    <name evidence="1" type="primary">lysC</name>
    <name evidence="1" type="ORF">QP018_04705</name>
</gene>
<sequence length="80" mass="8846">MSVCLAMLVACSTTEIKLIKQSLLCPTTVACQQIAVNITTNKDLVMALHKSLAQTDICVTAYQQLKHCINQHNQETKNEN</sequence>
<reference evidence="1 2" key="1">
    <citation type="submission" date="2023-06" db="EMBL/GenBank/DDBJ databases">
        <title>Complete Genome Sequence of Gallibacterium anatis Strain BJF12, Isolated from a chicken with diarrhea.</title>
        <authorList>
            <person name="Guo F."/>
            <person name="Bu W."/>
            <person name="Xu F."/>
            <person name="Wen T."/>
        </authorList>
    </citation>
    <scope>NUCLEOTIDE SEQUENCE [LARGE SCALE GENOMIC DNA]</scope>
    <source>
        <strain evidence="1 2">BJF12</strain>
    </source>
</reference>
<dbReference type="Proteomes" id="UP001226750">
    <property type="component" value="Chromosome"/>
</dbReference>
<dbReference type="AlphaFoldDB" id="A0AAX3XEB6"/>
<evidence type="ECO:0000313" key="1">
    <source>
        <dbReference type="EMBL" id="WIM80534.1"/>
    </source>
</evidence>
<name>A0AAX3XEB6_9PAST</name>
<dbReference type="InterPro" id="IPR047737">
    <property type="entry name" value="LysC"/>
</dbReference>
<accession>A0AAX3XEB6</accession>
<dbReference type="EMBL" id="CP126975">
    <property type="protein sequence ID" value="WIM80534.1"/>
    <property type="molecule type" value="Genomic_DNA"/>
</dbReference>
<keyword evidence="2" id="KW-1185">Reference proteome</keyword>
<evidence type="ECO:0000313" key="2">
    <source>
        <dbReference type="Proteomes" id="UP001226750"/>
    </source>
</evidence>
<dbReference type="NCBIfam" id="NF038368">
    <property type="entry name" value="P2_Rz1"/>
    <property type="match status" value="1"/>
</dbReference>
<proteinExistence type="predicted"/>
<protein>
    <submittedName>
        <fullName evidence="1">Rz1-like lysis system protein LysC</fullName>
    </submittedName>
</protein>